<dbReference type="EMBL" id="ASPP01019819">
    <property type="protein sequence ID" value="ETO14731.1"/>
    <property type="molecule type" value="Genomic_DNA"/>
</dbReference>
<comment type="caution">
    <text evidence="1">The sequence shown here is derived from an EMBL/GenBank/DDBJ whole genome shotgun (WGS) entry which is preliminary data.</text>
</comment>
<accession>X6MM47</accession>
<dbReference type="AlphaFoldDB" id="X6MM47"/>
<sequence length="210" mass="24746">MTFFKTRKIVFSNKKDKLLEAVFFIMSTSWIISLKQLSENALLSFFQNLPNILIFSIVSDEDPIQKHVKQISDHLMNKTTPKNRHIICVINSLESDKQEILVFYQKIIYFCTKNDHKNKRTQSFFNALLNAIRIKFNIISILSKQINFSNIQRMKLMTNKKKKKNGTTFPFSQIKTVPFEVEMLNNKVSLLIHNTRNINQRYLLLSIINK</sequence>
<gene>
    <name evidence="1" type="ORF">RFI_22637</name>
</gene>
<evidence type="ECO:0000313" key="1">
    <source>
        <dbReference type="EMBL" id="ETO14731.1"/>
    </source>
</evidence>
<reference evidence="1 2" key="1">
    <citation type="journal article" date="2013" name="Curr. Biol.">
        <title>The Genome of the Foraminiferan Reticulomyxa filosa.</title>
        <authorList>
            <person name="Glockner G."/>
            <person name="Hulsmann N."/>
            <person name="Schleicher M."/>
            <person name="Noegel A.A."/>
            <person name="Eichinger L."/>
            <person name="Gallinger C."/>
            <person name="Pawlowski J."/>
            <person name="Sierra R."/>
            <person name="Euteneuer U."/>
            <person name="Pillet L."/>
            <person name="Moustafa A."/>
            <person name="Platzer M."/>
            <person name="Groth M."/>
            <person name="Szafranski K."/>
            <person name="Schliwa M."/>
        </authorList>
    </citation>
    <scope>NUCLEOTIDE SEQUENCE [LARGE SCALE GENOMIC DNA]</scope>
</reference>
<name>X6MM47_RETFI</name>
<evidence type="ECO:0000313" key="2">
    <source>
        <dbReference type="Proteomes" id="UP000023152"/>
    </source>
</evidence>
<dbReference type="Proteomes" id="UP000023152">
    <property type="component" value="Unassembled WGS sequence"/>
</dbReference>
<proteinExistence type="predicted"/>
<keyword evidence="2" id="KW-1185">Reference proteome</keyword>
<organism evidence="1 2">
    <name type="scientific">Reticulomyxa filosa</name>
    <dbReference type="NCBI Taxonomy" id="46433"/>
    <lineage>
        <taxon>Eukaryota</taxon>
        <taxon>Sar</taxon>
        <taxon>Rhizaria</taxon>
        <taxon>Retaria</taxon>
        <taxon>Foraminifera</taxon>
        <taxon>Monothalamids</taxon>
        <taxon>Reticulomyxidae</taxon>
        <taxon>Reticulomyxa</taxon>
    </lineage>
</organism>
<protein>
    <submittedName>
        <fullName evidence="1">Uncharacterized protein</fullName>
    </submittedName>
</protein>